<evidence type="ECO:0000256" key="5">
    <source>
        <dbReference type="SAM" id="SignalP"/>
    </source>
</evidence>
<feature type="compositionally biased region" description="Polar residues" evidence="4">
    <location>
        <begin position="126"/>
        <end position="135"/>
    </location>
</feature>
<feature type="chain" id="PRO_5041271553" evidence="5">
    <location>
        <begin position="21"/>
        <end position="188"/>
    </location>
</feature>
<dbReference type="AlphaFoldDB" id="A0AA36E9R1"/>
<gene>
    <name evidence="6" type="ORF">LSALG_LOCUS26830</name>
</gene>
<accession>A0AA36E9R1</accession>
<protein>
    <submittedName>
        <fullName evidence="6">Uncharacterized protein</fullName>
    </submittedName>
</protein>
<evidence type="ECO:0000256" key="1">
    <source>
        <dbReference type="ARBA" id="ARBA00022448"/>
    </source>
</evidence>
<feature type="compositionally biased region" description="Polar residues" evidence="4">
    <location>
        <begin position="148"/>
        <end position="174"/>
    </location>
</feature>
<dbReference type="Gene3D" id="3.40.50.300">
    <property type="entry name" value="P-loop containing nucleotide triphosphate hydrolases"/>
    <property type="match status" value="1"/>
</dbReference>
<dbReference type="GO" id="GO:0005524">
    <property type="term" value="F:ATP binding"/>
    <property type="evidence" value="ECO:0007669"/>
    <property type="project" value="InterPro"/>
</dbReference>
<feature type="compositionally biased region" description="Polar residues" evidence="4">
    <location>
        <begin position="96"/>
        <end position="113"/>
    </location>
</feature>
<evidence type="ECO:0000313" key="6">
    <source>
        <dbReference type="EMBL" id="CAI9287472.1"/>
    </source>
</evidence>
<dbReference type="PROSITE" id="PS00152">
    <property type="entry name" value="ATPASE_ALPHA_BETA"/>
    <property type="match status" value="1"/>
</dbReference>
<keyword evidence="1" id="KW-0813">Transport</keyword>
<dbReference type="PANTHER" id="PTHR46168:SF22">
    <property type="entry name" value="ARMADILLO-LIKE HELICAL PROTEIN"/>
    <property type="match status" value="1"/>
</dbReference>
<dbReference type="EMBL" id="OX465081">
    <property type="protein sequence ID" value="CAI9287472.1"/>
    <property type="molecule type" value="Genomic_DNA"/>
</dbReference>
<evidence type="ECO:0000256" key="3">
    <source>
        <dbReference type="ARBA" id="ARBA00023065"/>
    </source>
</evidence>
<dbReference type="InterPro" id="IPR020003">
    <property type="entry name" value="ATPase_a/bsu_AS"/>
</dbReference>
<evidence type="ECO:0000256" key="4">
    <source>
        <dbReference type="SAM" id="MobiDB-lite"/>
    </source>
</evidence>
<dbReference type="PANTHER" id="PTHR46168">
    <property type="entry name" value="ARMADILLO REPEAT ONLY 4"/>
    <property type="match status" value="1"/>
</dbReference>
<proteinExistence type="predicted"/>
<keyword evidence="3" id="KW-0406">Ion transport</keyword>
<evidence type="ECO:0000313" key="7">
    <source>
        <dbReference type="Proteomes" id="UP001177003"/>
    </source>
</evidence>
<feature type="signal peptide" evidence="5">
    <location>
        <begin position="1"/>
        <end position="20"/>
    </location>
</feature>
<name>A0AA36E9R1_LACSI</name>
<sequence length="188" mass="20385">MVQIPALVLLCSIAFHVPDSEDLAQAEVLIVLEWASKKSQLIQIERVERFLQESKGSLELFTSIYIDRQLHNRQIYPPINVLPSLSRLMKLNPNLQNPGQQFGQCSASGSFESSPPPKESAEMESPTKSNDNSKTALVGNGNGKGKGSLQTTGAIKSKATSTDTKSEISSNGQYGQLGHGTDNEVEGR</sequence>
<dbReference type="InterPro" id="IPR027417">
    <property type="entry name" value="P-loop_NTPase"/>
</dbReference>
<dbReference type="Proteomes" id="UP001177003">
    <property type="component" value="Chromosome 5"/>
</dbReference>
<feature type="region of interest" description="Disordered" evidence="4">
    <location>
        <begin position="96"/>
        <end position="188"/>
    </location>
</feature>
<evidence type="ECO:0000256" key="2">
    <source>
        <dbReference type="ARBA" id="ARBA00022781"/>
    </source>
</evidence>
<keyword evidence="7" id="KW-1185">Reference proteome</keyword>
<keyword evidence="2" id="KW-0375">Hydrogen ion transport</keyword>
<dbReference type="GO" id="GO:1902600">
    <property type="term" value="P:proton transmembrane transport"/>
    <property type="evidence" value="ECO:0007669"/>
    <property type="project" value="UniProtKB-KW"/>
</dbReference>
<reference evidence="6" key="1">
    <citation type="submission" date="2023-04" db="EMBL/GenBank/DDBJ databases">
        <authorList>
            <person name="Vijverberg K."/>
            <person name="Xiong W."/>
            <person name="Schranz E."/>
        </authorList>
    </citation>
    <scope>NUCLEOTIDE SEQUENCE</scope>
</reference>
<keyword evidence="5" id="KW-0732">Signal</keyword>
<organism evidence="6 7">
    <name type="scientific">Lactuca saligna</name>
    <name type="common">Willowleaf lettuce</name>
    <dbReference type="NCBI Taxonomy" id="75948"/>
    <lineage>
        <taxon>Eukaryota</taxon>
        <taxon>Viridiplantae</taxon>
        <taxon>Streptophyta</taxon>
        <taxon>Embryophyta</taxon>
        <taxon>Tracheophyta</taxon>
        <taxon>Spermatophyta</taxon>
        <taxon>Magnoliopsida</taxon>
        <taxon>eudicotyledons</taxon>
        <taxon>Gunneridae</taxon>
        <taxon>Pentapetalae</taxon>
        <taxon>asterids</taxon>
        <taxon>campanulids</taxon>
        <taxon>Asterales</taxon>
        <taxon>Asteraceae</taxon>
        <taxon>Cichorioideae</taxon>
        <taxon>Cichorieae</taxon>
        <taxon>Lactucinae</taxon>
        <taxon>Lactuca</taxon>
    </lineage>
</organism>